<evidence type="ECO:0000313" key="4">
    <source>
        <dbReference type="Proteomes" id="UP000094741"/>
    </source>
</evidence>
<name>A0A1E5BDE0_9VIBR</name>
<accession>A0A1E5BDE0</accession>
<dbReference type="Pfam" id="PF00132">
    <property type="entry name" value="Hexapep"/>
    <property type="match status" value="1"/>
</dbReference>
<organism evidence="3 4">
    <name type="scientific">Vibrio genomosp. F10 str. ZF-129</name>
    <dbReference type="NCBI Taxonomy" id="1187848"/>
    <lineage>
        <taxon>Bacteria</taxon>
        <taxon>Pseudomonadati</taxon>
        <taxon>Pseudomonadota</taxon>
        <taxon>Gammaproteobacteria</taxon>
        <taxon>Vibrionales</taxon>
        <taxon>Vibrionaceae</taxon>
        <taxon>Vibrio</taxon>
    </lineage>
</organism>
<dbReference type="Proteomes" id="UP000094741">
    <property type="component" value="Unassembled WGS sequence"/>
</dbReference>
<dbReference type="eggNOG" id="COG0110">
    <property type="taxonomic scope" value="Bacteria"/>
</dbReference>
<protein>
    <recommendedName>
        <fullName evidence="5">PglD N-terminal domain-containing protein</fullName>
    </recommendedName>
</protein>
<dbReference type="PANTHER" id="PTHR43300:SF4">
    <property type="entry name" value="ACYL-[ACYL-CARRIER-PROTEIN]--UDP-N-ACETYLGLUCOSAMINE O-ACYLTRANSFERASE"/>
    <property type="match status" value="1"/>
</dbReference>
<dbReference type="InterPro" id="IPR011004">
    <property type="entry name" value="Trimer_LpxA-like_sf"/>
</dbReference>
<dbReference type="AlphaFoldDB" id="A0A1E5BDE0"/>
<evidence type="ECO:0008006" key="5">
    <source>
        <dbReference type="Google" id="ProtNLM"/>
    </source>
</evidence>
<reference evidence="3 4" key="1">
    <citation type="journal article" date="2012" name="Science">
        <title>Ecological populations of bacteria act as socially cohesive units of antibiotic production and resistance.</title>
        <authorList>
            <person name="Cordero O.X."/>
            <person name="Wildschutte H."/>
            <person name="Kirkup B."/>
            <person name="Proehl S."/>
            <person name="Ngo L."/>
            <person name="Hussain F."/>
            <person name="Le Roux F."/>
            <person name="Mincer T."/>
            <person name="Polz M.F."/>
        </authorList>
    </citation>
    <scope>NUCLEOTIDE SEQUENCE [LARGE SCALE GENOMIC DNA]</scope>
    <source>
        <strain evidence="3 4">ZF-129</strain>
    </source>
</reference>
<dbReference type="CDD" id="cd03360">
    <property type="entry name" value="LbH_AT_putative"/>
    <property type="match status" value="1"/>
</dbReference>
<evidence type="ECO:0000313" key="3">
    <source>
        <dbReference type="EMBL" id="OEE33122.1"/>
    </source>
</evidence>
<comment type="caution">
    <text evidence="3">The sequence shown here is derived from an EMBL/GenBank/DDBJ whole genome shotgun (WGS) entry which is preliminary data.</text>
</comment>
<dbReference type="InterPro" id="IPR020019">
    <property type="entry name" value="AcTrfase_PglD-like"/>
</dbReference>
<dbReference type="InterPro" id="IPR001451">
    <property type="entry name" value="Hexapep"/>
</dbReference>
<feature type="binding site" evidence="2">
    <location>
        <position position="70"/>
    </location>
    <ligand>
        <name>substrate</name>
    </ligand>
</feature>
<dbReference type="RefSeq" id="WP_017040670.1">
    <property type="nucleotide sequence ID" value="NZ_AJYQ02000107.1"/>
</dbReference>
<dbReference type="Gene3D" id="3.40.50.720">
    <property type="entry name" value="NAD(P)-binding Rossmann-like Domain"/>
    <property type="match status" value="1"/>
</dbReference>
<dbReference type="InterPro" id="IPR050179">
    <property type="entry name" value="Trans_hexapeptide_repeat"/>
</dbReference>
<dbReference type="OrthoDB" id="1115300at2"/>
<dbReference type="PANTHER" id="PTHR43300">
    <property type="entry name" value="ACETYLTRANSFERASE"/>
    <property type="match status" value="1"/>
</dbReference>
<comment type="similarity">
    <text evidence="1">Belongs to the transferase hexapeptide repeat family.</text>
</comment>
<sequence length="224" mass="24280">MKKLIIFGTGKIAEAVSFYFNRDSNFEICAYVCDSEFIQGKNFLGKRVIATEDVEAIYAASECSVFVAVGYQGMNSVRTEKVEYFKGLGYQLANYASPNVKGEFSIGENSIVMDDAVIQPCVKIGSNVFIWGGAMIGHHAEIRDNCWVTGSCAIGGLVVLGNGSFVGLNATIANEVMIGKSTMIGAGTLCCRSINENSVLVAKETESHRLNSQQFIRLSSCFRT</sequence>
<dbReference type="SUPFAM" id="SSF51161">
    <property type="entry name" value="Trimeric LpxA-like enzymes"/>
    <property type="match status" value="1"/>
</dbReference>
<dbReference type="EMBL" id="AJYQ02000107">
    <property type="protein sequence ID" value="OEE33122.1"/>
    <property type="molecule type" value="Genomic_DNA"/>
</dbReference>
<evidence type="ECO:0000256" key="2">
    <source>
        <dbReference type="PIRSR" id="PIRSR620019-2"/>
    </source>
</evidence>
<dbReference type="STRING" id="1187848.A1QO_10600"/>
<gene>
    <name evidence="3" type="ORF">A1QO_10600</name>
</gene>
<evidence type="ECO:0000256" key="1">
    <source>
        <dbReference type="ARBA" id="ARBA00007274"/>
    </source>
</evidence>
<dbReference type="Gene3D" id="2.160.10.10">
    <property type="entry name" value="Hexapeptide repeat proteins"/>
    <property type="match status" value="1"/>
</dbReference>
<proteinExistence type="inferred from homology"/>